<name>A0A5S9YB95_ARATH</name>
<sequence>MAAKSFLLAASSLTEFLSFWSRYNEILHSS</sequence>
<accession>A0A5S9YB95</accession>
<reference evidence="1 2" key="1">
    <citation type="submission" date="2019-12" db="EMBL/GenBank/DDBJ databases">
        <authorList>
            <person name="Jiao W.-B."/>
            <person name="Schneeberger K."/>
        </authorList>
    </citation>
    <scope>NUCLEOTIDE SEQUENCE [LARGE SCALE GENOMIC DNA]</scope>
    <source>
        <strain evidence="2">cv. C24</strain>
    </source>
</reference>
<dbReference type="EMBL" id="CACSHJ010000096">
    <property type="protein sequence ID" value="CAA0407768.1"/>
    <property type="molecule type" value="Genomic_DNA"/>
</dbReference>
<gene>
    <name evidence="1" type="ORF">C24_LOCUS24608</name>
</gene>
<evidence type="ECO:0000313" key="1">
    <source>
        <dbReference type="EMBL" id="CAA0407768.1"/>
    </source>
</evidence>
<evidence type="ECO:0000313" key="2">
    <source>
        <dbReference type="Proteomes" id="UP000434276"/>
    </source>
</evidence>
<dbReference type="AlphaFoldDB" id="A0A5S9YB95"/>
<proteinExistence type="predicted"/>
<organism evidence="1 2">
    <name type="scientific">Arabidopsis thaliana</name>
    <name type="common">Mouse-ear cress</name>
    <dbReference type="NCBI Taxonomy" id="3702"/>
    <lineage>
        <taxon>Eukaryota</taxon>
        <taxon>Viridiplantae</taxon>
        <taxon>Streptophyta</taxon>
        <taxon>Embryophyta</taxon>
        <taxon>Tracheophyta</taxon>
        <taxon>Spermatophyta</taxon>
        <taxon>Magnoliopsida</taxon>
        <taxon>eudicotyledons</taxon>
        <taxon>Gunneridae</taxon>
        <taxon>Pentapetalae</taxon>
        <taxon>rosids</taxon>
        <taxon>malvids</taxon>
        <taxon>Brassicales</taxon>
        <taxon>Brassicaceae</taxon>
        <taxon>Camelineae</taxon>
        <taxon>Arabidopsis</taxon>
    </lineage>
</organism>
<dbReference type="Proteomes" id="UP000434276">
    <property type="component" value="Unassembled WGS sequence"/>
</dbReference>
<protein>
    <submittedName>
        <fullName evidence="1">Uncharacterized protein</fullName>
    </submittedName>
</protein>